<dbReference type="PANTHER" id="PTHR42852">
    <property type="entry name" value="THIOL:DISULFIDE INTERCHANGE PROTEIN DSBE"/>
    <property type="match status" value="1"/>
</dbReference>
<protein>
    <submittedName>
        <fullName evidence="6">TlpA family protein disulfide reductase</fullName>
    </submittedName>
</protein>
<evidence type="ECO:0000256" key="3">
    <source>
        <dbReference type="ARBA" id="ARBA00023157"/>
    </source>
</evidence>
<sequence length="467" mass="54358">MRILIFLTVIFANINISIAQNVKIIGSAPTYAGAHLTIMYHEDAFTFTPKKMLDFTVNDDGKFEIQLQLDNTKLVFIPLGIYKGFLYLEPEKEYELKFPPRKDLSPAQKLNPYFEPDELMLGVANAGSNELNMLIRKLDDSMDTFINQKFGFIYRKKERSAGIAFIQQLKSEYKSEKNVFFQDYLHYRIGFLEFLANPNAFNFIEEKYFNHKEIQLNNPAYLSLYKKQYGNFLNGYFNQKEITALNRAMKTKPSFPIISALMAKYPAYANMQFREMIIATSIFDSYSRKFIGREKTLEILKDIKNSSMIEYNQNLCANYIATITHLQKNYPAPDFSIGNYKLANYKGKYLYLNFCNTQSFPCVQDFKEITKLKDRFGAQIEFLSIACDWDVTHYYDFVSKNKYSWPIIYLGNQQQLIQKYNVKAFPTYILIDPKGNIVKAPAAGPKENIQLEFIRIARDAARKALKN</sequence>
<organism evidence="6 7">
    <name type="scientific">Ancylomarina longa</name>
    <dbReference type="NCBI Taxonomy" id="2487017"/>
    <lineage>
        <taxon>Bacteria</taxon>
        <taxon>Pseudomonadati</taxon>
        <taxon>Bacteroidota</taxon>
        <taxon>Bacteroidia</taxon>
        <taxon>Marinilabiliales</taxon>
        <taxon>Marinifilaceae</taxon>
        <taxon>Ancylomarina</taxon>
    </lineage>
</organism>
<dbReference type="RefSeq" id="WP_127342716.1">
    <property type="nucleotide sequence ID" value="NZ_RJJX01000003.1"/>
</dbReference>
<accession>A0A434AXZ0</accession>
<evidence type="ECO:0000313" key="7">
    <source>
        <dbReference type="Proteomes" id="UP000282985"/>
    </source>
</evidence>
<proteinExistence type="predicted"/>
<dbReference type="OrthoDB" id="1097547at2"/>
<evidence type="ECO:0000256" key="4">
    <source>
        <dbReference type="ARBA" id="ARBA00023284"/>
    </source>
</evidence>
<dbReference type="InterPro" id="IPR013766">
    <property type="entry name" value="Thioredoxin_domain"/>
</dbReference>
<dbReference type="InterPro" id="IPR036249">
    <property type="entry name" value="Thioredoxin-like_sf"/>
</dbReference>
<dbReference type="SUPFAM" id="SSF52833">
    <property type="entry name" value="Thioredoxin-like"/>
    <property type="match status" value="1"/>
</dbReference>
<keyword evidence="7" id="KW-1185">Reference proteome</keyword>
<evidence type="ECO:0000256" key="1">
    <source>
        <dbReference type="ARBA" id="ARBA00004196"/>
    </source>
</evidence>
<keyword evidence="4" id="KW-0676">Redox-active center</keyword>
<dbReference type="GO" id="GO:0030313">
    <property type="term" value="C:cell envelope"/>
    <property type="evidence" value="ECO:0007669"/>
    <property type="project" value="UniProtKB-SubCell"/>
</dbReference>
<dbReference type="GO" id="GO:0016491">
    <property type="term" value="F:oxidoreductase activity"/>
    <property type="evidence" value="ECO:0007669"/>
    <property type="project" value="InterPro"/>
</dbReference>
<gene>
    <name evidence="6" type="ORF">DLK05_04170</name>
</gene>
<dbReference type="EMBL" id="RJJX01000003">
    <property type="protein sequence ID" value="RUT79423.1"/>
    <property type="molecule type" value="Genomic_DNA"/>
</dbReference>
<dbReference type="PANTHER" id="PTHR42852:SF6">
    <property type="entry name" value="THIOL:DISULFIDE INTERCHANGE PROTEIN DSBE"/>
    <property type="match status" value="1"/>
</dbReference>
<feature type="domain" description="Thioredoxin" evidence="5">
    <location>
        <begin position="326"/>
        <end position="459"/>
    </location>
</feature>
<dbReference type="GO" id="GO:0016209">
    <property type="term" value="F:antioxidant activity"/>
    <property type="evidence" value="ECO:0007669"/>
    <property type="project" value="InterPro"/>
</dbReference>
<dbReference type="InterPro" id="IPR050553">
    <property type="entry name" value="Thioredoxin_ResA/DsbE_sf"/>
</dbReference>
<dbReference type="InterPro" id="IPR000866">
    <property type="entry name" value="AhpC/TSA"/>
</dbReference>
<comment type="caution">
    <text evidence="6">The sequence shown here is derived from an EMBL/GenBank/DDBJ whole genome shotgun (WGS) entry which is preliminary data.</text>
</comment>
<dbReference type="Gene3D" id="3.40.30.10">
    <property type="entry name" value="Glutaredoxin"/>
    <property type="match status" value="1"/>
</dbReference>
<dbReference type="Proteomes" id="UP000282985">
    <property type="component" value="Unassembled WGS sequence"/>
</dbReference>
<keyword evidence="3" id="KW-1015">Disulfide bond</keyword>
<dbReference type="PROSITE" id="PS51352">
    <property type="entry name" value="THIOREDOXIN_2"/>
    <property type="match status" value="1"/>
</dbReference>
<evidence type="ECO:0000259" key="5">
    <source>
        <dbReference type="PROSITE" id="PS51352"/>
    </source>
</evidence>
<name>A0A434AXZ0_9BACT</name>
<dbReference type="AlphaFoldDB" id="A0A434AXZ0"/>
<dbReference type="GO" id="GO:0017004">
    <property type="term" value="P:cytochrome complex assembly"/>
    <property type="evidence" value="ECO:0007669"/>
    <property type="project" value="UniProtKB-KW"/>
</dbReference>
<evidence type="ECO:0000313" key="6">
    <source>
        <dbReference type="EMBL" id="RUT79423.1"/>
    </source>
</evidence>
<comment type="subcellular location">
    <subcellularLocation>
        <location evidence="1">Cell envelope</location>
    </subcellularLocation>
</comment>
<evidence type="ECO:0000256" key="2">
    <source>
        <dbReference type="ARBA" id="ARBA00022748"/>
    </source>
</evidence>
<reference evidence="6 7" key="1">
    <citation type="submission" date="2018-11" db="EMBL/GenBank/DDBJ databases">
        <title>Parancylomarina longa gen. nov., sp. nov., isolated from sediments of southern Okinawa.</title>
        <authorList>
            <person name="Fu T."/>
        </authorList>
    </citation>
    <scope>NUCLEOTIDE SEQUENCE [LARGE SCALE GENOMIC DNA]</scope>
    <source>
        <strain evidence="6 7">T3-2 S1-C</strain>
    </source>
</reference>
<keyword evidence="2" id="KW-0201">Cytochrome c-type biogenesis</keyword>
<dbReference type="Pfam" id="PF00578">
    <property type="entry name" value="AhpC-TSA"/>
    <property type="match status" value="1"/>
</dbReference>
<dbReference type="CDD" id="cd02966">
    <property type="entry name" value="TlpA_like_family"/>
    <property type="match status" value="1"/>
</dbReference>